<evidence type="ECO:0000313" key="3">
    <source>
        <dbReference type="Proteomes" id="UP000027093"/>
    </source>
</evidence>
<dbReference type="Proteomes" id="UP000027093">
    <property type="component" value="Chromosome"/>
</dbReference>
<proteinExistence type="predicted"/>
<dbReference type="InterPro" id="IPR013087">
    <property type="entry name" value="Znf_C2H2_type"/>
</dbReference>
<gene>
    <name evidence="2" type="ORF">NVIE_024110</name>
</gene>
<dbReference type="SUPFAM" id="SSF57667">
    <property type="entry name" value="beta-beta-alpha zinc fingers"/>
    <property type="match status" value="1"/>
</dbReference>
<reference evidence="2 3" key="1">
    <citation type="journal article" date="2014" name="Int. J. Syst. Evol. Microbiol.">
        <title>Nitrososphaera viennensis gen. nov., sp. nov., an aerobic and mesophilic, ammonia-oxidizing archaeon from soil and a member of the archaeal phylum Thaumarchaeota.</title>
        <authorList>
            <person name="Stieglmeier M."/>
            <person name="Klingl A."/>
            <person name="Alves R.J."/>
            <person name="Rittmann S.K."/>
            <person name="Melcher M."/>
            <person name="Leisch N."/>
            <person name="Schleper C."/>
        </authorList>
    </citation>
    <scope>NUCLEOTIDE SEQUENCE [LARGE SCALE GENOMIC DNA]</scope>
    <source>
        <strain evidence="2">EN76</strain>
    </source>
</reference>
<dbReference type="EMBL" id="CP007536">
    <property type="protein sequence ID" value="AIC16676.1"/>
    <property type="molecule type" value="Genomic_DNA"/>
</dbReference>
<dbReference type="Gene3D" id="3.30.160.60">
    <property type="entry name" value="Classic Zinc Finger"/>
    <property type="match status" value="1"/>
</dbReference>
<name>A0A060HT63_9ARCH</name>
<dbReference type="PROSITE" id="PS50157">
    <property type="entry name" value="ZINC_FINGER_C2H2_2"/>
    <property type="match status" value="1"/>
</dbReference>
<dbReference type="GeneID" id="74947651"/>
<dbReference type="KEGG" id="nvn:NVIE_024110"/>
<accession>A0A060HT63</accession>
<dbReference type="RefSeq" id="WP_075055388.1">
    <property type="nucleotide sequence ID" value="NZ_CP007536.1"/>
</dbReference>
<feature type="domain" description="C2H2-type" evidence="1">
    <location>
        <begin position="5"/>
        <end position="32"/>
    </location>
</feature>
<organism evidence="2 3">
    <name type="scientific">Nitrososphaera viennensis EN76</name>
    <dbReference type="NCBI Taxonomy" id="926571"/>
    <lineage>
        <taxon>Archaea</taxon>
        <taxon>Nitrososphaerota</taxon>
        <taxon>Nitrososphaeria</taxon>
        <taxon>Nitrososphaerales</taxon>
        <taxon>Nitrososphaeraceae</taxon>
        <taxon>Nitrososphaera</taxon>
    </lineage>
</organism>
<dbReference type="SMART" id="SM00355">
    <property type="entry name" value="ZnF_C2H2"/>
    <property type="match status" value="1"/>
</dbReference>
<dbReference type="PROSITE" id="PS00028">
    <property type="entry name" value="ZINC_FINGER_C2H2_1"/>
    <property type="match status" value="1"/>
</dbReference>
<keyword evidence="3" id="KW-1185">Reference proteome</keyword>
<evidence type="ECO:0000313" key="2">
    <source>
        <dbReference type="EMBL" id="AIC16676.1"/>
    </source>
</evidence>
<dbReference type="InterPro" id="IPR036236">
    <property type="entry name" value="Znf_C2H2_sf"/>
</dbReference>
<dbReference type="STRING" id="926571.NVIE_024110"/>
<protein>
    <recommendedName>
        <fullName evidence="1">C2H2-type domain-containing protein</fullName>
    </recommendedName>
</protein>
<dbReference type="AlphaFoldDB" id="A0A060HT63"/>
<sequence>MDKVYRCNICQAKLPTEERLKKHKRVHDNNKDQKFRDMAYVDPNNAGCASFINPDGALGVIVGGAFAKRRRKKKKGD</sequence>
<evidence type="ECO:0000259" key="1">
    <source>
        <dbReference type="PROSITE" id="PS50157"/>
    </source>
</evidence>
<dbReference type="HOGENOM" id="CLU_2629863_0_0_2"/>